<keyword evidence="3" id="KW-1185">Reference proteome</keyword>
<dbReference type="EMBL" id="WNKX01000020">
    <property type="protein sequence ID" value="MTW13214.1"/>
    <property type="molecule type" value="Genomic_DNA"/>
</dbReference>
<dbReference type="Proteomes" id="UP000472320">
    <property type="component" value="Unassembled WGS sequence"/>
</dbReference>
<dbReference type="Pfam" id="PF14397">
    <property type="entry name" value="ATPgrasp_ST"/>
    <property type="match status" value="1"/>
</dbReference>
<dbReference type="AlphaFoldDB" id="A0A6L6QM91"/>
<evidence type="ECO:0000259" key="1">
    <source>
        <dbReference type="Pfam" id="PF14397"/>
    </source>
</evidence>
<feature type="domain" description="Alpha-L-glutamate ligase-related protein ATP-grasp" evidence="1">
    <location>
        <begin position="80"/>
        <end position="341"/>
    </location>
</feature>
<reference evidence="2 3" key="1">
    <citation type="submission" date="2019-11" db="EMBL/GenBank/DDBJ databases">
        <title>Type strains purchased from KCTC, JCM and DSMZ.</title>
        <authorList>
            <person name="Lu H."/>
        </authorList>
    </citation>
    <scope>NUCLEOTIDE SEQUENCE [LARGE SCALE GENOMIC DNA]</scope>
    <source>
        <strain evidence="2 3">JCM 31587</strain>
    </source>
</reference>
<name>A0A6L6QM91_9BURK</name>
<sequence length="382" mass="42193">MEIIDSIKQAARDSNRTVLSLLLEAWRLRRGLGRLGFSEYLDFRLYQTDLSFEAKSEFGGWRVQAILEQILVDTHSTILTIDKLTMYAMFLGYGLPTPGIRAVYRAQKPQPFVNLDTREALASYLRDSGNLPVYLKPSFGSYGRGNTLVKAVEGDSLVLGNGTTIPIDEFTKSIDDGRTFGWILQEPLSPHTQIAEVCGDKISGVRIHTFLTPNGPQLVKAIFKINVGGRDSDNFQHGASGNMLATVDIETGTVSRVITGTGPGQNTVSVHPRTGAALVGFQLPHWPEIKRLVCEAHLALPGFICPGWDIAICDDGPRILEANAFGDIDLSQHAYRRGFLDEQFVHLMKTRGLDSLLAGNRGLHKKSAKNGRVGLRSHHWTW</sequence>
<dbReference type="SUPFAM" id="SSF56059">
    <property type="entry name" value="Glutathione synthetase ATP-binding domain-like"/>
    <property type="match status" value="1"/>
</dbReference>
<dbReference type="InterPro" id="IPR039523">
    <property type="entry name" value="RimK-rel_E_lig_ATP-grasp"/>
</dbReference>
<protein>
    <recommendedName>
        <fullName evidence="1">Alpha-L-glutamate ligase-related protein ATP-grasp domain-containing protein</fullName>
    </recommendedName>
</protein>
<evidence type="ECO:0000313" key="3">
    <source>
        <dbReference type="Proteomes" id="UP000472320"/>
    </source>
</evidence>
<gene>
    <name evidence="2" type="ORF">GM658_21645</name>
</gene>
<evidence type="ECO:0000313" key="2">
    <source>
        <dbReference type="EMBL" id="MTW13214.1"/>
    </source>
</evidence>
<dbReference type="RefSeq" id="WP_155456139.1">
    <property type="nucleotide sequence ID" value="NZ_WNKX01000020.1"/>
</dbReference>
<proteinExistence type="predicted"/>
<dbReference type="OrthoDB" id="8736147at2"/>
<accession>A0A6L6QM91</accession>
<comment type="caution">
    <text evidence="2">The sequence shown here is derived from an EMBL/GenBank/DDBJ whole genome shotgun (WGS) entry which is preliminary data.</text>
</comment>
<organism evidence="2 3">
    <name type="scientific">Massilia eburnea</name>
    <dbReference type="NCBI Taxonomy" id="1776165"/>
    <lineage>
        <taxon>Bacteria</taxon>
        <taxon>Pseudomonadati</taxon>
        <taxon>Pseudomonadota</taxon>
        <taxon>Betaproteobacteria</taxon>
        <taxon>Burkholderiales</taxon>
        <taxon>Oxalobacteraceae</taxon>
        <taxon>Telluria group</taxon>
        <taxon>Massilia</taxon>
    </lineage>
</organism>